<keyword evidence="1 4" id="KW-0547">Nucleotide-binding</keyword>
<accession>A0ABR2K9Z8</accession>
<dbReference type="PROSITE" id="PS50012">
    <property type="entry name" value="RCC1_3"/>
    <property type="match status" value="1"/>
</dbReference>
<dbReference type="PROSITE" id="PS00107">
    <property type="entry name" value="PROTEIN_KINASE_ATP"/>
    <property type="match status" value="1"/>
</dbReference>
<dbReference type="EMBL" id="JAPFFF010000006">
    <property type="protein sequence ID" value="KAK8887327.1"/>
    <property type="molecule type" value="Genomic_DNA"/>
</dbReference>
<evidence type="ECO:0000313" key="7">
    <source>
        <dbReference type="EMBL" id="KAK8887327.1"/>
    </source>
</evidence>
<proteinExistence type="predicted"/>
<gene>
    <name evidence="7" type="ORF">M9Y10_038366</name>
</gene>
<feature type="repeat" description="RCC1" evidence="3">
    <location>
        <begin position="219"/>
        <end position="268"/>
    </location>
</feature>
<reference evidence="7 8" key="1">
    <citation type="submission" date="2024-04" db="EMBL/GenBank/DDBJ databases">
        <title>Tritrichomonas musculus Genome.</title>
        <authorList>
            <person name="Alves-Ferreira E."/>
            <person name="Grigg M."/>
            <person name="Lorenzi H."/>
            <person name="Galac M."/>
        </authorList>
    </citation>
    <scope>NUCLEOTIDE SEQUENCE [LARGE SCALE GENOMIC DNA]</scope>
    <source>
        <strain evidence="7 8">EAF2021</strain>
    </source>
</reference>
<dbReference type="InterPro" id="IPR009091">
    <property type="entry name" value="RCC1/BLIP-II"/>
</dbReference>
<dbReference type="PROSITE" id="PS50011">
    <property type="entry name" value="PROTEIN_KINASE_DOM"/>
    <property type="match status" value="1"/>
</dbReference>
<protein>
    <recommendedName>
        <fullName evidence="6">Protein kinase domain-containing protein</fullName>
    </recommendedName>
</protein>
<name>A0ABR2K9Z8_9EUKA</name>
<evidence type="ECO:0000256" key="4">
    <source>
        <dbReference type="PROSITE-ProRule" id="PRU10141"/>
    </source>
</evidence>
<evidence type="ECO:0000256" key="5">
    <source>
        <dbReference type="SAM" id="MobiDB-lite"/>
    </source>
</evidence>
<dbReference type="InterPro" id="IPR000719">
    <property type="entry name" value="Prot_kinase_dom"/>
</dbReference>
<dbReference type="SUPFAM" id="SSF56112">
    <property type="entry name" value="Protein kinase-like (PK-like)"/>
    <property type="match status" value="1"/>
</dbReference>
<dbReference type="InterPro" id="IPR008271">
    <property type="entry name" value="Ser/Thr_kinase_AS"/>
</dbReference>
<dbReference type="PANTHER" id="PTHR23257:SF958">
    <property type="entry name" value="SERINE_THREONINE-PROTEIN KINASE WNK4"/>
    <property type="match status" value="1"/>
</dbReference>
<evidence type="ECO:0000256" key="3">
    <source>
        <dbReference type="PROSITE-ProRule" id="PRU00235"/>
    </source>
</evidence>
<keyword evidence="8" id="KW-1185">Reference proteome</keyword>
<dbReference type="SUPFAM" id="SSF50985">
    <property type="entry name" value="RCC1/BLIP-II"/>
    <property type="match status" value="1"/>
</dbReference>
<organism evidence="7 8">
    <name type="scientific">Tritrichomonas musculus</name>
    <dbReference type="NCBI Taxonomy" id="1915356"/>
    <lineage>
        <taxon>Eukaryota</taxon>
        <taxon>Metamonada</taxon>
        <taxon>Parabasalia</taxon>
        <taxon>Tritrichomonadida</taxon>
        <taxon>Tritrichomonadidae</taxon>
        <taxon>Tritrichomonas</taxon>
    </lineage>
</organism>
<feature type="domain" description="Protein kinase" evidence="6">
    <location>
        <begin position="418"/>
        <end position="687"/>
    </location>
</feature>
<evidence type="ECO:0000256" key="1">
    <source>
        <dbReference type="ARBA" id="ARBA00022741"/>
    </source>
</evidence>
<dbReference type="InterPro" id="IPR017441">
    <property type="entry name" value="Protein_kinase_ATP_BS"/>
</dbReference>
<evidence type="ECO:0000256" key="2">
    <source>
        <dbReference type="ARBA" id="ARBA00022840"/>
    </source>
</evidence>
<feature type="region of interest" description="Disordered" evidence="5">
    <location>
        <begin position="383"/>
        <end position="405"/>
    </location>
</feature>
<dbReference type="Pfam" id="PF00069">
    <property type="entry name" value="Pkinase"/>
    <property type="match status" value="1"/>
</dbReference>
<evidence type="ECO:0000259" key="6">
    <source>
        <dbReference type="PROSITE" id="PS50011"/>
    </source>
</evidence>
<keyword evidence="2 4" id="KW-0067">ATP-binding</keyword>
<dbReference type="Gene3D" id="1.10.510.10">
    <property type="entry name" value="Transferase(Phosphotransferase) domain 1"/>
    <property type="match status" value="1"/>
</dbReference>
<dbReference type="Pfam" id="PF13540">
    <property type="entry name" value="RCC1_2"/>
    <property type="match status" value="1"/>
</dbReference>
<sequence>MFLTGDNRNSQLSKKGNRKITGSPLKSDLDVSLLLSFSVAHNHSAWVNKNNDAFLSTSNGAPINIRNKNGQKCKFTSAVCGEYYTLYLAFDQSKNDSFQLIYENSNDEFLFLNTGDRKPQAIFGGYEKSAAIDSEGAILIVNPNESLINPTFLPDKDKAISVACCNNFFIALGSSGKVYKYDISSSTNPNFTLINELKGETFIDISGTNEHCFAVSKKGKVFGYGSNIFSRLGISDYNGKFCIIDTLNKYKITGAFAGFDHSLFITSEGESLACGYNDYGQTLIFQEPHNEKVCPPVIVPYKGKVKFFVLGYGITVAFIDCQVPPNIPNKVIKNINSNCKVPETKNSKLDSNSKNQELEQAKKEIKRLLQVQDELNKRIKELEKQQKQQQKETKKGQQDTNENKKGIQLLDVSELDKLQTVKKLGRGATSEVFEVTKPERYAMKVFDIELCKNGDKDDDDDDDDDDNIEIDYEKMRKFMQEYEILNRLDHPNILKTFGFCLGDPKHSPSILLEYCPSNLKKRIKKLTDSERISIIFDVSSAMKQIHSLGIIHRDLKLENILLDADNNPKVADFGLATLVDPSESITLTQMTGTLNYMAPELINGKTDYNEKVDIYSFGVILYLVLSHGEFPKIGIVDIGKGKKAQIPSNFTSFSTNLINKCWSFKPDERPSFADIYDSLIENRKKLI</sequence>
<dbReference type="InterPro" id="IPR011009">
    <property type="entry name" value="Kinase-like_dom_sf"/>
</dbReference>
<dbReference type="SMART" id="SM00220">
    <property type="entry name" value="S_TKc"/>
    <property type="match status" value="1"/>
</dbReference>
<dbReference type="PANTHER" id="PTHR23257">
    <property type="entry name" value="SERINE-THREONINE PROTEIN KINASE"/>
    <property type="match status" value="1"/>
</dbReference>
<dbReference type="Gene3D" id="2.130.10.30">
    <property type="entry name" value="Regulator of chromosome condensation 1/beta-lactamase-inhibitor protein II"/>
    <property type="match status" value="2"/>
</dbReference>
<dbReference type="InterPro" id="IPR050167">
    <property type="entry name" value="Ser_Thr_protein_kinase"/>
</dbReference>
<evidence type="ECO:0000313" key="8">
    <source>
        <dbReference type="Proteomes" id="UP001470230"/>
    </source>
</evidence>
<comment type="caution">
    <text evidence="7">The sequence shown here is derived from an EMBL/GenBank/DDBJ whole genome shotgun (WGS) entry which is preliminary data.</text>
</comment>
<feature type="binding site" evidence="4">
    <location>
        <position position="444"/>
    </location>
    <ligand>
        <name>ATP</name>
        <dbReference type="ChEBI" id="CHEBI:30616"/>
    </ligand>
</feature>
<dbReference type="Proteomes" id="UP001470230">
    <property type="component" value="Unassembled WGS sequence"/>
</dbReference>
<dbReference type="InterPro" id="IPR000408">
    <property type="entry name" value="Reg_chr_condens"/>
</dbReference>
<dbReference type="PROSITE" id="PS00108">
    <property type="entry name" value="PROTEIN_KINASE_ST"/>
    <property type="match status" value="1"/>
</dbReference>